<feature type="domain" description="Solute-binding protein family 5" evidence="6">
    <location>
        <begin position="77"/>
        <end position="447"/>
    </location>
</feature>
<reference evidence="7" key="2">
    <citation type="journal article" date="2021" name="PeerJ">
        <title>Extensive microbial diversity within the chicken gut microbiome revealed by metagenomics and culture.</title>
        <authorList>
            <person name="Gilroy R."/>
            <person name="Ravi A."/>
            <person name="Getino M."/>
            <person name="Pursley I."/>
            <person name="Horton D.L."/>
            <person name="Alikhan N.F."/>
            <person name="Baker D."/>
            <person name="Gharbi K."/>
            <person name="Hall N."/>
            <person name="Watson M."/>
            <person name="Adriaenssens E.M."/>
            <person name="Foster-Nyarko E."/>
            <person name="Jarju S."/>
            <person name="Secka A."/>
            <person name="Antonio M."/>
            <person name="Oren A."/>
            <person name="Chaudhuri R.R."/>
            <person name="La Ragione R."/>
            <person name="Hildebrand F."/>
            <person name="Pallen M.J."/>
        </authorList>
    </citation>
    <scope>NUCLEOTIDE SEQUENCE</scope>
    <source>
        <strain evidence="7">ChiSjej6B24-2974</strain>
    </source>
</reference>
<dbReference type="Proteomes" id="UP000824260">
    <property type="component" value="Unassembled WGS sequence"/>
</dbReference>
<dbReference type="GO" id="GO:0042597">
    <property type="term" value="C:periplasmic space"/>
    <property type="evidence" value="ECO:0007669"/>
    <property type="project" value="UniProtKB-ARBA"/>
</dbReference>
<evidence type="ECO:0000313" key="7">
    <source>
        <dbReference type="EMBL" id="HIQ83319.1"/>
    </source>
</evidence>
<dbReference type="PROSITE" id="PS01040">
    <property type="entry name" value="SBP_BACTERIAL_5"/>
    <property type="match status" value="1"/>
</dbReference>
<evidence type="ECO:0000259" key="6">
    <source>
        <dbReference type="Pfam" id="PF00496"/>
    </source>
</evidence>
<feature type="signal peptide" evidence="5">
    <location>
        <begin position="1"/>
        <end position="23"/>
    </location>
</feature>
<feature type="chain" id="PRO_5038822114" evidence="5">
    <location>
        <begin position="24"/>
        <end position="529"/>
    </location>
</feature>
<gene>
    <name evidence="7" type="ORF">IAA52_09505</name>
</gene>
<dbReference type="GO" id="GO:0015833">
    <property type="term" value="P:peptide transport"/>
    <property type="evidence" value="ECO:0007669"/>
    <property type="project" value="TreeGrafter"/>
</dbReference>
<dbReference type="InterPro" id="IPR030678">
    <property type="entry name" value="Peptide/Ni-bd"/>
</dbReference>
<dbReference type="GO" id="GO:0043190">
    <property type="term" value="C:ATP-binding cassette (ABC) transporter complex"/>
    <property type="evidence" value="ECO:0007669"/>
    <property type="project" value="InterPro"/>
</dbReference>
<dbReference type="AlphaFoldDB" id="A0A9D0ZN63"/>
<protein>
    <submittedName>
        <fullName evidence="7">ABC transporter substrate-binding protein</fullName>
    </submittedName>
</protein>
<evidence type="ECO:0000256" key="1">
    <source>
        <dbReference type="ARBA" id="ARBA00004193"/>
    </source>
</evidence>
<dbReference type="Gene3D" id="3.40.190.10">
    <property type="entry name" value="Periplasmic binding protein-like II"/>
    <property type="match status" value="1"/>
</dbReference>
<dbReference type="EMBL" id="DVFZ01000095">
    <property type="protein sequence ID" value="HIQ83319.1"/>
    <property type="molecule type" value="Genomic_DNA"/>
</dbReference>
<accession>A0A9D0ZN63</accession>
<dbReference type="InterPro" id="IPR000914">
    <property type="entry name" value="SBP_5_dom"/>
</dbReference>
<dbReference type="Gene3D" id="3.90.76.10">
    <property type="entry name" value="Dipeptide-binding Protein, Domain 1"/>
    <property type="match status" value="1"/>
</dbReference>
<keyword evidence="4 5" id="KW-0732">Signal</keyword>
<dbReference type="InterPro" id="IPR023765">
    <property type="entry name" value="SBP_5_CS"/>
</dbReference>
<keyword evidence="3" id="KW-0813">Transport</keyword>
<evidence type="ECO:0000313" key="8">
    <source>
        <dbReference type="Proteomes" id="UP000824260"/>
    </source>
</evidence>
<dbReference type="Gene3D" id="3.10.105.10">
    <property type="entry name" value="Dipeptide-binding Protein, Domain 3"/>
    <property type="match status" value="1"/>
</dbReference>
<evidence type="ECO:0000256" key="4">
    <source>
        <dbReference type="ARBA" id="ARBA00022729"/>
    </source>
</evidence>
<dbReference type="SUPFAM" id="SSF53850">
    <property type="entry name" value="Periplasmic binding protein-like II"/>
    <property type="match status" value="1"/>
</dbReference>
<sequence>MHIRKLVSLLLALALLCAPFALAEESEEPKYGGTLVAYVSADPMNFDPATLTAWDQNIVAANILEGLVRLNPEGTGIEEGIAKEWSVSEDGLTWTFILREGAKFHNGREVVAQDFKYSFERIANPETASSAAWMLNKLVGFEEFQNGEADEITGIKVVDDYTLELTLVEPFAPFISMLASASLAVVPQEAVEEYGEDFGLNVVAAGPFTLGQWNFNQDLTINAFEDYWGGRPYLDAVKFRVINDENTRIVEFDAGTLDIAWITPAHYERITSDPTYADSIGYAYTLHTAFLMFNMEQEPFGSNKALREAVWYALDTQAVLELLQYRASYADRLLLPDMLGGGEECTESPRNLELAKEKMAEAGYPDGIDEVFQVITPAWNNNIKILEIYQQNLKEIGINIEIAAMDNTAYNEARDNGQFKIAWGNVVAAYPDPDAMVYTTFHSSNIGSAGNYARYSNPEVDALIEQARASTDDAERDELYRQIDDMVLEDLPYAYLDHNIYVDVCQPYVKNYCPSALDVTTYHRVWLDK</sequence>
<dbReference type="CDD" id="cd00995">
    <property type="entry name" value="PBP2_NikA_DppA_OppA_like"/>
    <property type="match status" value="1"/>
</dbReference>
<dbReference type="PIRSF" id="PIRSF002741">
    <property type="entry name" value="MppA"/>
    <property type="match status" value="1"/>
</dbReference>
<comment type="caution">
    <text evidence="7">The sequence shown here is derived from an EMBL/GenBank/DDBJ whole genome shotgun (WGS) entry which is preliminary data.</text>
</comment>
<dbReference type="PANTHER" id="PTHR30290:SF9">
    <property type="entry name" value="OLIGOPEPTIDE-BINDING PROTEIN APPA"/>
    <property type="match status" value="1"/>
</dbReference>
<organism evidence="7 8">
    <name type="scientific">Candidatus Pullichristensenella stercorigallinarum</name>
    <dbReference type="NCBI Taxonomy" id="2840909"/>
    <lineage>
        <taxon>Bacteria</taxon>
        <taxon>Bacillati</taxon>
        <taxon>Bacillota</taxon>
        <taxon>Clostridia</taxon>
        <taxon>Candidatus Pullichristensenella</taxon>
    </lineage>
</organism>
<dbReference type="Pfam" id="PF00496">
    <property type="entry name" value="SBP_bac_5"/>
    <property type="match status" value="1"/>
</dbReference>
<name>A0A9D0ZN63_9FIRM</name>
<evidence type="ECO:0000256" key="5">
    <source>
        <dbReference type="SAM" id="SignalP"/>
    </source>
</evidence>
<reference evidence="7" key="1">
    <citation type="submission" date="2020-10" db="EMBL/GenBank/DDBJ databases">
        <authorList>
            <person name="Gilroy R."/>
        </authorList>
    </citation>
    <scope>NUCLEOTIDE SEQUENCE</scope>
    <source>
        <strain evidence="7">ChiSjej6B24-2974</strain>
    </source>
</reference>
<dbReference type="GO" id="GO:1904680">
    <property type="term" value="F:peptide transmembrane transporter activity"/>
    <property type="evidence" value="ECO:0007669"/>
    <property type="project" value="TreeGrafter"/>
</dbReference>
<dbReference type="PANTHER" id="PTHR30290">
    <property type="entry name" value="PERIPLASMIC BINDING COMPONENT OF ABC TRANSPORTER"/>
    <property type="match status" value="1"/>
</dbReference>
<comment type="similarity">
    <text evidence="2">Belongs to the bacterial solute-binding protein 5 family.</text>
</comment>
<comment type="subcellular location">
    <subcellularLocation>
        <location evidence="1">Cell membrane</location>
        <topology evidence="1">Lipid-anchor</topology>
    </subcellularLocation>
</comment>
<evidence type="ECO:0000256" key="2">
    <source>
        <dbReference type="ARBA" id="ARBA00005695"/>
    </source>
</evidence>
<evidence type="ECO:0000256" key="3">
    <source>
        <dbReference type="ARBA" id="ARBA00022448"/>
    </source>
</evidence>
<dbReference type="InterPro" id="IPR039424">
    <property type="entry name" value="SBP_5"/>
</dbReference>
<proteinExistence type="inferred from homology"/>